<dbReference type="Proteomes" id="UP000549394">
    <property type="component" value="Unassembled WGS sequence"/>
</dbReference>
<dbReference type="EMBL" id="CAJFCJ010000001">
    <property type="protein sequence ID" value="CAD5111031.1"/>
    <property type="molecule type" value="Genomic_DNA"/>
</dbReference>
<name>A0A7I8V5X9_9ANNE</name>
<comment type="caution">
    <text evidence="1">The sequence shown here is derived from an EMBL/GenBank/DDBJ whole genome shotgun (WGS) entry which is preliminary data.</text>
</comment>
<sequence length="394" mass="45473">MLHGYIVKLNFCHDQTSGKLQTFEDYLKRFRNRKVKEKENELKANGYLKFFLHNKGNDIYLTFINDELSIDEDKTIGDSSLNEKENSIEYTFENPFLAALSPPRSKVITLTAAEMLRIYNERKGILLGGGSLKPNRRIRRLNNESSKDWPYPKVLNASWHGIYYNVGEEAEDYERETYIKARSLLGLKDGLSTCCTSNTTALTITLSHQKFAKFTRSPSDGHLNKLNKRSLCKAVSFCDSTFSSRELQNLGLSRRSDEGKEGNKKVRRCLQLNKKRSANEERIERKPSKVDLLRSPLKSSTVRRMTRTISHSFSENLQDNSKFVQRTPEKCSLIENMEKNTADRAKQNLDRNLSNSQGTVSAISIFIQYYVFPTENDFFQTLSFSSFTSFYQLR</sequence>
<organism evidence="1 2">
    <name type="scientific">Dimorphilus gyrociliatus</name>
    <dbReference type="NCBI Taxonomy" id="2664684"/>
    <lineage>
        <taxon>Eukaryota</taxon>
        <taxon>Metazoa</taxon>
        <taxon>Spiralia</taxon>
        <taxon>Lophotrochozoa</taxon>
        <taxon>Annelida</taxon>
        <taxon>Polychaeta</taxon>
        <taxon>Polychaeta incertae sedis</taxon>
        <taxon>Dinophilidae</taxon>
        <taxon>Dimorphilus</taxon>
    </lineage>
</organism>
<proteinExistence type="predicted"/>
<reference evidence="1 2" key="1">
    <citation type="submission" date="2020-08" db="EMBL/GenBank/DDBJ databases">
        <authorList>
            <person name="Hejnol A."/>
        </authorList>
    </citation>
    <scope>NUCLEOTIDE SEQUENCE [LARGE SCALE GENOMIC DNA]</scope>
</reference>
<evidence type="ECO:0000313" key="1">
    <source>
        <dbReference type="EMBL" id="CAD5111031.1"/>
    </source>
</evidence>
<protein>
    <submittedName>
        <fullName evidence="1">DgyrCDS383</fullName>
    </submittedName>
</protein>
<evidence type="ECO:0000313" key="2">
    <source>
        <dbReference type="Proteomes" id="UP000549394"/>
    </source>
</evidence>
<keyword evidence="2" id="KW-1185">Reference proteome</keyword>
<gene>
    <name evidence="1" type="ORF">DGYR_LOCUS380</name>
</gene>
<accession>A0A7I8V5X9</accession>
<dbReference type="AlphaFoldDB" id="A0A7I8V5X9"/>